<dbReference type="RefSeq" id="WP_036865830.1">
    <property type="nucleotide sequence ID" value="NZ_JRNQ01000004.1"/>
</dbReference>
<dbReference type="PROSITE" id="PS52016">
    <property type="entry name" value="TONB_DEPENDENT_REC_3"/>
    <property type="match status" value="1"/>
</dbReference>
<feature type="domain" description="TonB-dependent receptor plug" evidence="9">
    <location>
        <begin position="136"/>
        <end position="260"/>
    </location>
</feature>
<keyword evidence="8" id="KW-0732">Signal</keyword>
<evidence type="ECO:0000256" key="8">
    <source>
        <dbReference type="SAM" id="SignalP"/>
    </source>
</evidence>
<evidence type="ECO:0000313" key="11">
    <source>
        <dbReference type="Proteomes" id="UP000029525"/>
    </source>
</evidence>
<accession>A0A096AGP7</accession>
<gene>
    <name evidence="10" type="ORF">HMPREF0647_00980</name>
</gene>
<dbReference type="SUPFAM" id="SSF49464">
    <property type="entry name" value="Carboxypeptidase regulatory domain-like"/>
    <property type="match status" value="1"/>
</dbReference>
<evidence type="ECO:0000256" key="6">
    <source>
        <dbReference type="ARBA" id="ARBA00023237"/>
    </source>
</evidence>
<dbReference type="Pfam" id="PF07715">
    <property type="entry name" value="Plug"/>
    <property type="match status" value="1"/>
</dbReference>
<keyword evidence="3 7" id="KW-1134">Transmembrane beta strand</keyword>
<dbReference type="Gene3D" id="2.170.130.10">
    <property type="entry name" value="TonB-dependent receptor, plug domain"/>
    <property type="match status" value="1"/>
</dbReference>
<keyword evidence="4 7" id="KW-0812">Transmembrane</keyword>
<dbReference type="NCBIfam" id="TIGR04056">
    <property type="entry name" value="OMP_RagA_SusC"/>
    <property type="match status" value="1"/>
</dbReference>
<dbReference type="SUPFAM" id="SSF56935">
    <property type="entry name" value="Porins"/>
    <property type="match status" value="1"/>
</dbReference>
<comment type="caution">
    <text evidence="10">The sequence shown here is derived from an EMBL/GenBank/DDBJ whole genome shotgun (WGS) entry which is preliminary data.</text>
</comment>
<keyword evidence="6 7" id="KW-0998">Cell outer membrane</keyword>
<dbReference type="InterPro" id="IPR023997">
    <property type="entry name" value="TonB-dep_OMP_SusC/RagA_CS"/>
</dbReference>
<sequence length="1030" mass="113302">MRFSKYQHHVALLLALGVSSTVWANKTSAQFKVANHVMATQQKHVVKGIVTDKNGEPLIGASVQVQGTSNGAMTDIDGRFELQASKGDILVVSYVGYTPKNITLGDQTEVNFVLEENSKQLNEVVVTALGIKRSERALSYNVQKVGGDQLTGVKEVNFVNSLNGSIAGVNINASTTGVGGPTRVVMRGSKSITGSNGVLYVIDGVPMLNPNSGDVGTGAFAAQSGSEGISDLNPEDIESVTVLTGPSAAALYGSAAANGVIMINTKQGKEGKVQLSFSSSNEFMRPFILPKFQNTYGSRDGAFTSWGDKLATPSNFDPTDIFKTGHNYTNSLTLTTGTKTNRTFVSVAATNAAGILPNNEYNRYNFSVRNTSDFLNDRLHLDVSGSYIIQKTQNMYRAGQYYNPLVPTYLFSPGNDWGAIQQYKRYDAERKFPTQYWNYGDQGMQMQNPYFIMNDMMTPSKRKRYMFAASLKYDILSWLNVAGRVRVDNATTESESRYHATGTGILYAGDAYKNGMYAHSMSQQQQTYMDIMLNADKQLHPDWHLTANLGASLEDIYTASVGFGGNILKVPNIFSSDALDPSNNHGYDNNFRKRGTAVFASSELSYKDMLYLTVTGRNDWSSLLVNAKEESFFYPSVGISAVLSRLMKLPKFVSFAKVRASYTEVGSPIPDRYRGVTRGTITLGLSNGVPAARTIMPFYDFKAERTRSYELGLNLRMFESKLNFDLTWYHSNTYNQTFPVTLSSSAPYSALYVQSGNVQNQGIEMSIGYNDKWGDFGYSTNLVYGRNVNKIKRLVHGYNTGFGQVIDFNHITTAGAYLREGDSMNDVYVTKVIARDKTGEIAVDKEGNISSMDLPNGEHLKIGHTNPDFTMGWRNTLTWKDLSFSFLINGRFGGIVTSSTQAIMDQFGVSQASADARDAGGVVVKGGKVIDPKKYYAVVGGQQLTAYYNYDATNIRLQEMSLSYALPRTLLGQGWPKITLSLIGRNLIMFYNKAPFDPEVAASTGTYGYGSDYFSQPSLRSMGFSVKVNF</sequence>
<comment type="subcellular location">
    <subcellularLocation>
        <location evidence="1 7">Cell outer membrane</location>
        <topology evidence="1 7">Multi-pass membrane protein</topology>
    </subcellularLocation>
</comment>
<reference evidence="10 11" key="1">
    <citation type="submission" date="2014-07" db="EMBL/GenBank/DDBJ databases">
        <authorList>
            <person name="McCorrison J."/>
            <person name="Sanka R."/>
            <person name="Torralba M."/>
            <person name="Gillis M."/>
            <person name="Haft D.H."/>
            <person name="Methe B."/>
            <person name="Sutton G."/>
            <person name="Nelson K.E."/>
        </authorList>
    </citation>
    <scope>NUCLEOTIDE SEQUENCE [LARGE SCALE GENOMIC DNA]</scope>
    <source>
        <strain evidence="10 11">DNF00320</strain>
    </source>
</reference>
<keyword evidence="2 7" id="KW-0813">Transport</keyword>
<evidence type="ECO:0000256" key="1">
    <source>
        <dbReference type="ARBA" id="ARBA00004571"/>
    </source>
</evidence>
<dbReference type="GO" id="GO:0009279">
    <property type="term" value="C:cell outer membrane"/>
    <property type="evidence" value="ECO:0007669"/>
    <property type="project" value="UniProtKB-SubCell"/>
</dbReference>
<evidence type="ECO:0000313" key="10">
    <source>
        <dbReference type="EMBL" id="KGF45716.1"/>
    </source>
</evidence>
<dbReference type="InterPro" id="IPR037066">
    <property type="entry name" value="Plug_dom_sf"/>
</dbReference>
<dbReference type="EMBL" id="JRNQ01000004">
    <property type="protein sequence ID" value="KGF45716.1"/>
    <property type="molecule type" value="Genomic_DNA"/>
</dbReference>
<evidence type="ECO:0000256" key="7">
    <source>
        <dbReference type="PROSITE-ProRule" id="PRU01360"/>
    </source>
</evidence>
<dbReference type="AlphaFoldDB" id="A0A096AGP7"/>
<comment type="similarity">
    <text evidence="7">Belongs to the TonB-dependent receptor family.</text>
</comment>
<evidence type="ECO:0000259" key="9">
    <source>
        <dbReference type="Pfam" id="PF07715"/>
    </source>
</evidence>
<name>A0A096AGP7_9BACT</name>
<dbReference type="Gene3D" id="2.60.40.1120">
    <property type="entry name" value="Carboxypeptidase-like, regulatory domain"/>
    <property type="match status" value="1"/>
</dbReference>
<evidence type="ECO:0000256" key="4">
    <source>
        <dbReference type="ARBA" id="ARBA00022692"/>
    </source>
</evidence>
<dbReference type="InterPro" id="IPR036942">
    <property type="entry name" value="Beta-barrel_TonB_sf"/>
</dbReference>
<dbReference type="OrthoDB" id="9768177at2"/>
<dbReference type="InterPro" id="IPR023996">
    <property type="entry name" value="TonB-dep_OMP_SusC/RagA"/>
</dbReference>
<protein>
    <submittedName>
        <fullName evidence="10">Membrane protein</fullName>
    </submittedName>
</protein>
<feature type="chain" id="PRO_5001917060" evidence="8">
    <location>
        <begin position="25"/>
        <end position="1030"/>
    </location>
</feature>
<organism evidence="10 11">
    <name type="scientific">Prevotella bivia DNF00320</name>
    <dbReference type="NCBI Taxonomy" id="1401068"/>
    <lineage>
        <taxon>Bacteria</taxon>
        <taxon>Pseudomonadati</taxon>
        <taxon>Bacteroidota</taxon>
        <taxon>Bacteroidia</taxon>
        <taxon>Bacteroidales</taxon>
        <taxon>Prevotellaceae</taxon>
        <taxon>Prevotella</taxon>
    </lineage>
</organism>
<evidence type="ECO:0000256" key="3">
    <source>
        <dbReference type="ARBA" id="ARBA00022452"/>
    </source>
</evidence>
<dbReference type="InterPro" id="IPR012910">
    <property type="entry name" value="Plug_dom"/>
</dbReference>
<dbReference type="Pfam" id="PF13715">
    <property type="entry name" value="CarbopepD_reg_2"/>
    <property type="match status" value="1"/>
</dbReference>
<dbReference type="FunFam" id="2.60.40.1120:FF:000003">
    <property type="entry name" value="Outer membrane protein Omp121"/>
    <property type="match status" value="1"/>
</dbReference>
<feature type="signal peptide" evidence="8">
    <location>
        <begin position="1"/>
        <end position="24"/>
    </location>
</feature>
<keyword evidence="5 7" id="KW-0472">Membrane</keyword>
<dbReference type="InterPro" id="IPR039426">
    <property type="entry name" value="TonB-dep_rcpt-like"/>
</dbReference>
<dbReference type="NCBIfam" id="TIGR04057">
    <property type="entry name" value="SusC_RagA_signa"/>
    <property type="match status" value="1"/>
</dbReference>
<dbReference type="Proteomes" id="UP000029525">
    <property type="component" value="Unassembled WGS sequence"/>
</dbReference>
<proteinExistence type="inferred from homology"/>
<evidence type="ECO:0000256" key="5">
    <source>
        <dbReference type="ARBA" id="ARBA00023136"/>
    </source>
</evidence>
<dbReference type="Gene3D" id="2.40.170.20">
    <property type="entry name" value="TonB-dependent receptor, beta-barrel domain"/>
    <property type="match status" value="1"/>
</dbReference>
<evidence type="ECO:0000256" key="2">
    <source>
        <dbReference type="ARBA" id="ARBA00022448"/>
    </source>
</evidence>
<dbReference type="InterPro" id="IPR008969">
    <property type="entry name" value="CarboxyPept-like_regulatory"/>
</dbReference>